<keyword evidence="6 13" id="KW-0547">Nucleotide-binding</keyword>
<comment type="caution">
    <text evidence="15">The sequence shown here is derived from an EMBL/GenBank/DDBJ whole genome shotgun (WGS) entry which is preliminary data.</text>
</comment>
<dbReference type="InterPro" id="IPR020561">
    <property type="entry name" value="PRibGlycinamid_synth_ATP-grasp"/>
</dbReference>
<dbReference type="GO" id="GO:0005524">
    <property type="term" value="F:ATP binding"/>
    <property type="evidence" value="ECO:0007669"/>
    <property type="project" value="UniProtKB-UniRule"/>
</dbReference>
<reference evidence="15 16" key="1">
    <citation type="submission" date="2017-08" db="EMBL/GenBank/DDBJ databases">
        <title>Infants hospitalized years apart are colonized by the same room-sourced microbial strains.</title>
        <authorList>
            <person name="Brooks B."/>
            <person name="Olm M.R."/>
            <person name="Firek B.A."/>
            <person name="Baker R."/>
            <person name="Thomas B.C."/>
            <person name="Morowitz M.J."/>
            <person name="Banfield J.F."/>
        </authorList>
    </citation>
    <scope>NUCLEOTIDE SEQUENCE [LARGE SCALE GENOMIC DNA]</scope>
    <source>
        <strain evidence="15">S2_005_002_R2_34</strain>
    </source>
</reference>
<dbReference type="HAMAP" id="MF_00138">
    <property type="entry name" value="GARS"/>
    <property type="match status" value="1"/>
</dbReference>
<dbReference type="Pfam" id="PF02844">
    <property type="entry name" value="GARS_N"/>
    <property type="match status" value="1"/>
</dbReference>
<dbReference type="GO" id="GO:0009113">
    <property type="term" value="P:purine nucleobase biosynthetic process"/>
    <property type="evidence" value="ECO:0007669"/>
    <property type="project" value="InterPro"/>
</dbReference>
<comment type="catalytic activity">
    <reaction evidence="12">
        <text>5-phospho-beta-D-ribosylamine + glycine + ATP = N(1)-(5-phospho-beta-D-ribosyl)glycinamide + ADP + phosphate + H(+)</text>
        <dbReference type="Rhea" id="RHEA:17453"/>
        <dbReference type="ChEBI" id="CHEBI:15378"/>
        <dbReference type="ChEBI" id="CHEBI:30616"/>
        <dbReference type="ChEBI" id="CHEBI:43474"/>
        <dbReference type="ChEBI" id="CHEBI:57305"/>
        <dbReference type="ChEBI" id="CHEBI:58681"/>
        <dbReference type="ChEBI" id="CHEBI:143788"/>
        <dbReference type="ChEBI" id="CHEBI:456216"/>
        <dbReference type="EC" id="6.3.4.13"/>
    </reaction>
</comment>
<dbReference type="AlphaFoldDB" id="A0A2W5N7N1"/>
<dbReference type="InterPro" id="IPR020560">
    <property type="entry name" value="PRibGlycinamide_synth_C-dom"/>
</dbReference>
<dbReference type="InterPro" id="IPR013815">
    <property type="entry name" value="ATP_grasp_subdomain_1"/>
</dbReference>
<evidence type="ECO:0000256" key="4">
    <source>
        <dbReference type="ARBA" id="ARBA00013255"/>
    </source>
</evidence>
<dbReference type="Proteomes" id="UP000249185">
    <property type="component" value="Unassembled WGS sequence"/>
</dbReference>
<comment type="cofactor">
    <cofactor evidence="2">
        <name>Mg(2+)</name>
        <dbReference type="ChEBI" id="CHEBI:18420"/>
    </cofactor>
</comment>
<dbReference type="PROSITE" id="PS00184">
    <property type="entry name" value="GARS"/>
    <property type="match status" value="1"/>
</dbReference>
<evidence type="ECO:0000259" key="14">
    <source>
        <dbReference type="PROSITE" id="PS50975"/>
    </source>
</evidence>
<evidence type="ECO:0000256" key="6">
    <source>
        <dbReference type="ARBA" id="ARBA00022741"/>
    </source>
</evidence>
<evidence type="ECO:0000256" key="7">
    <source>
        <dbReference type="ARBA" id="ARBA00022755"/>
    </source>
</evidence>
<name>A0A2W5N7N1_RHOSU</name>
<dbReference type="PROSITE" id="PS50975">
    <property type="entry name" value="ATP_GRASP"/>
    <property type="match status" value="1"/>
</dbReference>
<evidence type="ECO:0000313" key="15">
    <source>
        <dbReference type="EMBL" id="PZQ49472.1"/>
    </source>
</evidence>
<dbReference type="SUPFAM" id="SSF52440">
    <property type="entry name" value="PreATP-grasp domain"/>
    <property type="match status" value="1"/>
</dbReference>
<dbReference type="InterPro" id="IPR011761">
    <property type="entry name" value="ATP-grasp"/>
</dbReference>
<evidence type="ECO:0000256" key="9">
    <source>
        <dbReference type="ARBA" id="ARBA00038345"/>
    </source>
</evidence>
<evidence type="ECO:0000256" key="5">
    <source>
        <dbReference type="ARBA" id="ARBA00022598"/>
    </source>
</evidence>
<proteinExistence type="inferred from homology"/>
<dbReference type="Gene3D" id="3.90.600.10">
    <property type="entry name" value="Phosphoribosylglycinamide synthetase, C-terminal domain"/>
    <property type="match status" value="1"/>
</dbReference>
<protein>
    <recommendedName>
        <fullName evidence="4 12">Phosphoribosylamine--glycine ligase</fullName>
        <ecNumber evidence="4 12">6.3.4.13</ecNumber>
    </recommendedName>
    <alternativeName>
        <fullName evidence="12">GARS</fullName>
    </alternativeName>
    <alternativeName>
        <fullName evidence="10 12">Glycinamide ribonucleotide synthetase</fullName>
    </alternativeName>
    <alternativeName>
        <fullName evidence="11 12">Phosphoribosylglycinamide synthetase</fullName>
    </alternativeName>
</protein>
<evidence type="ECO:0000256" key="8">
    <source>
        <dbReference type="ARBA" id="ARBA00022840"/>
    </source>
</evidence>
<evidence type="ECO:0000256" key="10">
    <source>
        <dbReference type="ARBA" id="ARBA00042242"/>
    </source>
</evidence>
<dbReference type="InterPro" id="IPR000115">
    <property type="entry name" value="PRibGlycinamide_synth"/>
</dbReference>
<dbReference type="InterPro" id="IPR011054">
    <property type="entry name" value="Rudment_hybrid_motif"/>
</dbReference>
<sequence>MNILILGGGGREHALAWAFAQNPKTTRLFCAPGNAGIAEQATCVALDILDGAKVLAFCAENAIDFVMVGPEAPLAEGVADALRAGGVLTFGPGREAARLEASKAFTKEICEACGAPTAKSQTFTDLDAARAYVAAEGAPIVVKADGLAAGKGVTVAETLDQAEAALDAIFAEGPGARVVIEEFMTGEEASLFVLANGTDFIVVGSAQDHKRAFDGDAGPNTGGMGAYSPAPVLTPEVTERALCEIITPTLAEMVRRGAPYQGVLYAGLMIEDGAPRLVEYNVRFGDPETQVLALRLGAQMLDAVLACAEGRVTEGAVNWADDHAMTVVMAAKGYPGDHARGDAIRLPAIEAPGAQIFHAGTKMIDGALTANGGRVLNVTARGATLAQARDRAYALLDAVDWPGGFARRDIGWRALGE</sequence>
<dbReference type="GO" id="GO:0046872">
    <property type="term" value="F:metal ion binding"/>
    <property type="evidence" value="ECO:0007669"/>
    <property type="project" value="InterPro"/>
</dbReference>
<dbReference type="Gene3D" id="3.30.470.20">
    <property type="entry name" value="ATP-grasp fold, B domain"/>
    <property type="match status" value="1"/>
</dbReference>
<accession>A0A2W5N7N1</accession>
<evidence type="ECO:0000256" key="13">
    <source>
        <dbReference type="PROSITE-ProRule" id="PRU00409"/>
    </source>
</evidence>
<dbReference type="GO" id="GO:0006189">
    <property type="term" value="P:'de novo' IMP biosynthetic process"/>
    <property type="evidence" value="ECO:0007669"/>
    <property type="project" value="UniProtKB-UniRule"/>
</dbReference>
<dbReference type="SMART" id="SM01209">
    <property type="entry name" value="GARS_A"/>
    <property type="match status" value="1"/>
</dbReference>
<dbReference type="InterPro" id="IPR037123">
    <property type="entry name" value="PRibGlycinamide_synth_C_sf"/>
</dbReference>
<dbReference type="UniPathway" id="UPA00074">
    <property type="reaction ID" value="UER00125"/>
</dbReference>
<dbReference type="InterPro" id="IPR020559">
    <property type="entry name" value="PRibGlycinamide_synth_CS"/>
</dbReference>
<dbReference type="Pfam" id="PF01071">
    <property type="entry name" value="GARS_A"/>
    <property type="match status" value="1"/>
</dbReference>
<gene>
    <name evidence="12" type="primary">purD</name>
    <name evidence="15" type="ORF">DI556_11440</name>
</gene>
<dbReference type="SUPFAM" id="SSF51246">
    <property type="entry name" value="Rudiment single hybrid motif"/>
    <property type="match status" value="1"/>
</dbReference>
<organism evidence="15 16">
    <name type="scientific">Rhodovulum sulfidophilum</name>
    <name type="common">Rhodobacter sulfidophilus</name>
    <dbReference type="NCBI Taxonomy" id="35806"/>
    <lineage>
        <taxon>Bacteria</taxon>
        <taxon>Pseudomonadati</taxon>
        <taxon>Pseudomonadota</taxon>
        <taxon>Alphaproteobacteria</taxon>
        <taxon>Rhodobacterales</taxon>
        <taxon>Paracoccaceae</taxon>
        <taxon>Rhodovulum</taxon>
    </lineage>
</organism>
<dbReference type="EMBL" id="QFPW01000007">
    <property type="protein sequence ID" value="PZQ49472.1"/>
    <property type="molecule type" value="Genomic_DNA"/>
</dbReference>
<evidence type="ECO:0000256" key="12">
    <source>
        <dbReference type="HAMAP-Rule" id="MF_00138"/>
    </source>
</evidence>
<keyword evidence="5 12" id="KW-0436">Ligase</keyword>
<dbReference type="InterPro" id="IPR020562">
    <property type="entry name" value="PRibGlycinamide_synth_N"/>
</dbReference>
<evidence type="ECO:0000313" key="16">
    <source>
        <dbReference type="Proteomes" id="UP000249185"/>
    </source>
</evidence>
<dbReference type="InterPro" id="IPR016185">
    <property type="entry name" value="PreATP-grasp_dom_sf"/>
</dbReference>
<keyword evidence="8 13" id="KW-0067">ATP-binding</keyword>
<comment type="pathway">
    <text evidence="3 12">Purine metabolism; IMP biosynthesis via de novo pathway; N(1)-(5-phospho-D-ribosyl)glycinamide from 5-phospho-alpha-D-ribose 1-diphosphate: step 2/2.</text>
</comment>
<dbReference type="Gene3D" id="3.40.50.20">
    <property type="match status" value="1"/>
</dbReference>
<dbReference type="GO" id="GO:0004637">
    <property type="term" value="F:phosphoribosylamine-glycine ligase activity"/>
    <property type="evidence" value="ECO:0007669"/>
    <property type="project" value="UniProtKB-UniRule"/>
</dbReference>
<evidence type="ECO:0000256" key="2">
    <source>
        <dbReference type="ARBA" id="ARBA00001946"/>
    </source>
</evidence>
<dbReference type="FunFam" id="3.90.600.10:FF:000001">
    <property type="entry name" value="Trifunctional purine biosynthetic protein adenosine-3"/>
    <property type="match status" value="1"/>
</dbReference>
<dbReference type="PANTHER" id="PTHR43472">
    <property type="entry name" value="PHOSPHORIBOSYLAMINE--GLYCINE LIGASE"/>
    <property type="match status" value="1"/>
</dbReference>
<dbReference type="PANTHER" id="PTHR43472:SF1">
    <property type="entry name" value="PHOSPHORIBOSYLAMINE--GLYCINE LIGASE, CHLOROPLASTIC"/>
    <property type="match status" value="1"/>
</dbReference>
<dbReference type="SMART" id="SM01210">
    <property type="entry name" value="GARS_C"/>
    <property type="match status" value="1"/>
</dbReference>
<evidence type="ECO:0000256" key="3">
    <source>
        <dbReference type="ARBA" id="ARBA00005174"/>
    </source>
</evidence>
<keyword evidence="7 12" id="KW-0658">Purine biosynthesis</keyword>
<dbReference type="NCBIfam" id="TIGR00877">
    <property type="entry name" value="purD"/>
    <property type="match status" value="1"/>
</dbReference>
<evidence type="ECO:0000256" key="11">
    <source>
        <dbReference type="ARBA" id="ARBA00042864"/>
    </source>
</evidence>
<dbReference type="Gene3D" id="3.30.1490.20">
    <property type="entry name" value="ATP-grasp fold, A domain"/>
    <property type="match status" value="1"/>
</dbReference>
<dbReference type="Pfam" id="PF02843">
    <property type="entry name" value="GARS_C"/>
    <property type="match status" value="1"/>
</dbReference>
<dbReference type="EC" id="6.3.4.13" evidence="4 12"/>
<comment type="cofactor">
    <cofactor evidence="1">
        <name>Mn(2+)</name>
        <dbReference type="ChEBI" id="CHEBI:29035"/>
    </cofactor>
</comment>
<comment type="similarity">
    <text evidence="9 12">Belongs to the GARS family.</text>
</comment>
<feature type="domain" description="ATP-grasp" evidence="14">
    <location>
        <begin position="107"/>
        <end position="309"/>
    </location>
</feature>
<evidence type="ECO:0000256" key="1">
    <source>
        <dbReference type="ARBA" id="ARBA00001936"/>
    </source>
</evidence>
<dbReference type="SUPFAM" id="SSF56059">
    <property type="entry name" value="Glutathione synthetase ATP-binding domain-like"/>
    <property type="match status" value="1"/>
</dbReference>